<gene>
    <name evidence="1" type="ORF">PY32053_02022</name>
</gene>
<evidence type="ECO:0000313" key="1">
    <source>
        <dbReference type="EMBL" id="AYF01636.1"/>
    </source>
</evidence>
<dbReference type="AlphaFoldDB" id="A0A386UME9"/>
<dbReference type="EMBL" id="CP031078">
    <property type="protein sequence ID" value="AYF01636.1"/>
    <property type="molecule type" value="Genomic_DNA"/>
</dbReference>
<accession>A0A386UME9</accession>
<proteinExistence type="predicted"/>
<evidence type="ECO:0000313" key="2">
    <source>
        <dbReference type="Proteomes" id="UP000272010"/>
    </source>
</evidence>
<organism evidence="1 2">
    <name type="scientific">Paracoccus yeei</name>
    <dbReference type="NCBI Taxonomy" id="147645"/>
    <lineage>
        <taxon>Bacteria</taxon>
        <taxon>Pseudomonadati</taxon>
        <taxon>Pseudomonadota</taxon>
        <taxon>Alphaproteobacteria</taxon>
        <taxon>Rhodobacterales</taxon>
        <taxon>Paracoccaceae</taxon>
        <taxon>Paracoccus</taxon>
    </lineage>
</organism>
<dbReference type="Proteomes" id="UP000272010">
    <property type="component" value="Chromosome"/>
</dbReference>
<protein>
    <submittedName>
        <fullName evidence="1">Uncharacterized protein</fullName>
    </submittedName>
</protein>
<reference evidence="2" key="1">
    <citation type="submission" date="2018-07" db="EMBL/GenBank/DDBJ databases">
        <title>Genome Structure of the Opportunistic Pathogen Paracoccus yeei (Alphaproteobacteria) and Identification of Putative Virulence Factors.</title>
        <authorList>
            <person name="Lasek R."/>
            <person name="Szuplewska M."/>
            <person name="Mitura M."/>
            <person name="Decewicz P."/>
            <person name="Chmielowska C."/>
            <person name="Pawlot A."/>
            <person name="Sentkowska D."/>
            <person name="Czarnecki J."/>
            <person name="Bartosik D."/>
        </authorList>
    </citation>
    <scope>NUCLEOTIDE SEQUENCE [LARGE SCALE GENOMIC DNA]</scope>
    <source>
        <strain evidence="2">CCUG 32053</strain>
    </source>
</reference>
<name>A0A386UME9_9RHOB</name>
<sequence>MPLSLGDPWGRTREFLGPRAGCRRLRVFGAAKRERTE</sequence>